<dbReference type="Pfam" id="PF08571">
    <property type="entry name" value="Yos1"/>
    <property type="match status" value="1"/>
</dbReference>
<keyword evidence="10" id="KW-0732">Signal</keyword>
<protein>
    <recommendedName>
        <fullName evidence="2">Immediate early response 3-interacting protein 1</fullName>
    </recommendedName>
</protein>
<comment type="similarity">
    <text evidence="8">Belongs to the YOS1 family.</text>
</comment>
<evidence type="ECO:0000256" key="4">
    <source>
        <dbReference type="ARBA" id="ARBA00022692"/>
    </source>
</evidence>
<evidence type="ECO:0000256" key="7">
    <source>
        <dbReference type="ARBA" id="ARBA00023136"/>
    </source>
</evidence>
<accession>A0AAD9N1T3</accession>
<evidence type="ECO:0000313" key="12">
    <source>
        <dbReference type="Proteomes" id="UP001208570"/>
    </source>
</evidence>
<dbReference type="PANTHER" id="PTHR15858">
    <property type="entry name" value="IMMEDIATE EARLY RESPONSE 3-INTERACTING PROTEIN 1"/>
    <property type="match status" value="1"/>
</dbReference>
<evidence type="ECO:0000256" key="5">
    <source>
        <dbReference type="ARBA" id="ARBA00022927"/>
    </source>
</evidence>
<keyword evidence="12" id="KW-1185">Reference proteome</keyword>
<keyword evidence="7" id="KW-0472">Membrane</keyword>
<sequence>MVLGLYSLLESVVLCINAVCILHEERFLSKIGWGSDQRGFGEEPGVKAQIINLIRSVRTVMKIPLIVVNTAMILLKLVFG</sequence>
<dbReference type="GO" id="GO:0000139">
    <property type="term" value="C:Golgi membrane"/>
    <property type="evidence" value="ECO:0007669"/>
    <property type="project" value="TreeGrafter"/>
</dbReference>
<keyword evidence="6" id="KW-1133">Transmembrane helix</keyword>
<dbReference type="GO" id="GO:0005789">
    <property type="term" value="C:endoplasmic reticulum membrane"/>
    <property type="evidence" value="ECO:0007669"/>
    <property type="project" value="TreeGrafter"/>
</dbReference>
<reference evidence="11" key="1">
    <citation type="journal article" date="2023" name="Mol. Biol. Evol.">
        <title>Third-Generation Sequencing Reveals the Adaptive Role of the Epigenome in Three Deep-Sea Polychaetes.</title>
        <authorList>
            <person name="Perez M."/>
            <person name="Aroh O."/>
            <person name="Sun Y."/>
            <person name="Lan Y."/>
            <person name="Juniper S.K."/>
            <person name="Young C.R."/>
            <person name="Angers B."/>
            <person name="Qian P.Y."/>
        </authorList>
    </citation>
    <scope>NUCLEOTIDE SEQUENCE</scope>
    <source>
        <strain evidence="11">P08H-3</strain>
    </source>
</reference>
<gene>
    <name evidence="11" type="ORF">LSH36_279g02066</name>
</gene>
<dbReference type="GO" id="GO:0015031">
    <property type="term" value="P:protein transport"/>
    <property type="evidence" value="ECO:0007669"/>
    <property type="project" value="UniProtKB-KW"/>
</dbReference>
<evidence type="ECO:0000313" key="11">
    <source>
        <dbReference type="EMBL" id="KAK2154012.1"/>
    </source>
</evidence>
<comment type="function">
    <text evidence="9">Regulator of endoplasmic reticulum secretion that acts as a key determinant of brain size. Required for secretion of extracellular matrix proteins. Required for correct brain development by depositing sufficient extracellular matrix proteins for tissue integrity and the proliferation of neural progenitors. Acts as a regulator of the unfolded protein response (UPR).</text>
</comment>
<organism evidence="11 12">
    <name type="scientific">Paralvinella palmiformis</name>
    <dbReference type="NCBI Taxonomy" id="53620"/>
    <lineage>
        <taxon>Eukaryota</taxon>
        <taxon>Metazoa</taxon>
        <taxon>Spiralia</taxon>
        <taxon>Lophotrochozoa</taxon>
        <taxon>Annelida</taxon>
        <taxon>Polychaeta</taxon>
        <taxon>Sedentaria</taxon>
        <taxon>Canalipalpata</taxon>
        <taxon>Terebellida</taxon>
        <taxon>Terebelliformia</taxon>
        <taxon>Alvinellidae</taxon>
        <taxon>Paralvinella</taxon>
    </lineage>
</organism>
<evidence type="ECO:0000256" key="3">
    <source>
        <dbReference type="ARBA" id="ARBA00022448"/>
    </source>
</evidence>
<evidence type="ECO:0000256" key="2">
    <source>
        <dbReference type="ARBA" id="ARBA00016434"/>
    </source>
</evidence>
<comment type="subcellular location">
    <subcellularLocation>
        <location evidence="1">Membrane</location>
    </subcellularLocation>
</comment>
<keyword evidence="5" id="KW-0653">Protein transport</keyword>
<dbReference type="PANTHER" id="PTHR15858:SF0">
    <property type="entry name" value="IMMEDIATE EARLY RESPONSE 3-INTERACTING PROTEIN 1"/>
    <property type="match status" value="1"/>
</dbReference>
<dbReference type="InterPro" id="IPR013880">
    <property type="entry name" value="Yos1"/>
</dbReference>
<dbReference type="EMBL" id="JAODUP010000279">
    <property type="protein sequence ID" value="KAK2154012.1"/>
    <property type="molecule type" value="Genomic_DNA"/>
</dbReference>
<evidence type="ECO:0000256" key="9">
    <source>
        <dbReference type="ARBA" id="ARBA00045999"/>
    </source>
</evidence>
<keyword evidence="3" id="KW-0813">Transport</keyword>
<keyword evidence="4" id="KW-0812">Transmembrane</keyword>
<dbReference type="Proteomes" id="UP001208570">
    <property type="component" value="Unassembled WGS sequence"/>
</dbReference>
<evidence type="ECO:0000256" key="8">
    <source>
        <dbReference type="ARBA" id="ARBA00024203"/>
    </source>
</evidence>
<dbReference type="GO" id="GO:0030134">
    <property type="term" value="C:COPII-coated ER to Golgi transport vesicle"/>
    <property type="evidence" value="ECO:0007669"/>
    <property type="project" value="TreeGrafter"/>
</dbReference>
<proteinExistence type="inferred from homology"/>
<evidence type="ECO:0000256" key="10">
    <source>
        <dbReference type="SAM" id="SignalP"/>
    </source>
</evidence>
<dbReference type="AlphaFoldDB" id="A0AAD9N1T3"/>
<dbReference type="GO" id="GO:0006888">
    <property type="term" value="P:endoplasmic reticulum to Golgi vesicle-mediated transport"/>
    <property type="evidence" value="ECO:0007669"/>
    <property type="project" value="TreeGrafter"/>
</dbReference>
<feature type="chain" id="PRO_5042234249" description="Immediate early response 3-interacting protein 1" evidence="10">
    <location>
        <begin position="19"/>
        <end position="80"/>
    </location>
</feature>
<evidence type="ECO:0000256" key="6">
    <source>
        <dbReference type="ARBA" id="ARBA00022989"/>
    </source>
</evidence>
<evidence type="ECO:0000256" key="1">
    <source>
        <dbReference type="ARBA" id="ARBA00004370"/>
    </source>
</evidence>
<name>A0AAD9N1T3_9ANNE</name>
<feature type="signal peptide" evidence="10">
    <location>
        <begin position="1"/>
        <end position="18"/>
    </location>
</feature>
<comment type="caution">
    <text evidence="11">The sequence shown here is derived from an EMBL/GenBank/DDBJ whole genome shotgun (WGS) entry which is preliminary data.</text>
</comment>